<proteinExistence type="predicted"/>
<reference evidence="1 2" key="2">
    <citation type="journal article" date="2022" name="Mol. Ecol. Resour.">
        <title>The genomes of chicory, endive, great burdock and yacon provide insights into Asteraceae paleo-polyploidization history and plant inulin production.</title>
        <authorList>
            <person name="Fan W."/>
            <person name="Wang S."/>
            <person name="Wang H."/>
            <person name="Wang A."/>
            <person name="Jiang F."/>
            <person name="Liu H."/>
            <person name="Zhao H."/>
            <person name="Xu D."/>
            <person name="Zhang Y."/>
        </authorList>
    </citation>
    <scope>NUCLEOTIDE SEQUENCE [LARGE SCALE GENOMIC DNA]</scope>
    <source>
        <strain evidence="2">cv. Punajuju</strain>
        <tissue evidence="1">Leaves</tissue>
    </source>
</reference>
<dbReference type="EMBL" id="CM042012">
    <property type="protein sequence ID" value="KAI3753677.1"/>
    <property type="molecule type" value="Genomic_DNA"/>
</dbReference>
<reference evidence="2" key="1">
    <citation type="journal article" date="2022" name="Mol. Ecol. Resour.">
        <title>The genomes of chicory, endive, great burdock and yacon provide insights into Asteraceae palaeo-polyploidization history and plant inulin production.</title>
        <authorList>
            <person name="Fan W."/>
            <person name="Wang S."/>
            <person name="Wang H."/>
            <person name="Wang A."/>
            <person name="Jiang F."/>
            <person name="Liu H."/>
            <person name="Zhao H."/>
            <person name="Xu D."/>
            <person name="Zhang Y."/>
        </authorList>
    </citation>
    <scope>NUCLEOTIDE SEQUENCE [LARGE SCALE GENOMIC DNA]</scope>
    <source>
        <strain evidence="2">cv. Punajuju</strain>
    </source>
</reference>
<dbReference type="Proteomes" id="UP001055811">
    <property type="component" value="Linkage Group LG04"/>
</dbReference>
<evidence type="ECO:0000313" key="1">
    <source>
        <dbReference type="EMBL" id="KAI3753677.1"/>
    </source>
</evidence>
<evidence type="ECO:0000313" key="2">
    <source>
        <dbReference type="Proteomes" id="UP001055811"/>
    </source>
</evidence>
<keyword evidence="2" id="KW-1185">Reference proteome</keyword>
<gene>
    <name evidence="1" type="ORF">L2E82_25738</name>
</gene>
<organism evidence="1 2">
    <name type="scientific">Cichorium intybus</name>
    <name type="common">Chicory</name>
    <dbReference type="NCBI Taxonomy" id="13427"/>
    <lineage>
        <taxon>Eukaryota</taxon>
        <taxon>Viridiplantae</taxon>
        <taxon>Streptophyta</taxon>
        <taxon>Embryophyta</taxon>
        <taxon>Tracheophyta</taxon>
        <taxon>Spermatophyta</taxon>
        <taxon>Magnoliopsida</taxon>
        <taxon>eudicotyledons</taxon>
        <taxon>Gunneridae</taxon>
        <taxon>Pentapetalae</taxon>
        <taxon>asterids</taxon>
        <taxon>campanulids</taxon>
        <taxon>Asterales</taxon>
        <taxon>Asteraceae</taxon>
        <taxon>Cichorioideae</taxon>
        <taxon>Cichorieae</taxon>
        <taxon>Cichoriinae</taxon>
        <taxon>Cichorium</taxon>
    </lineage>
</organism>
<accession>A0ACB9E4D4</accession>
<protein>
    <submittedName>
        <fullName evidence="1">Uncharacterized protein</fullName>
    </submittedName>
</protein>
<name>A0ACB9E4D4_CICIN</name>
<sequence length="112" mass="12385">MLLKIAYPTFKCYQCRIFETTNGGGNIDHSGNRVADIDASINAEKFNDVDEVVDVGIDKSVYEDQSSQGNAACTNEVVEDEKKLRQHHKLPDSTPPENASLNKGLKQMNLLS</sequence>
<comment type="caution">
    <text evidence="1">The sequence shown here is derived from an EMBL/GenBank/DDBJ whole genome shotgun (WGS) entry which is preliminary data.</text>
</comment>